<feature type="transmembrane region" description="Helical" evidence="1">
    <location>
        <begin position="284"/>
        <end position="306"/>
    </location>
</feature>
<feature type="transmembrane region" description="Helical" evidence="1">
    <location>
        <begin position="102"/>
        <end position="120"/>
    </location>
</feature>
<feature type="transmembrane region" description="Helical" evidence="1">
    <location>
        <begin position="171"/>
        <end position="194"/>
    </location>
</feature>
<keyword evidence="2" id="KW-0436">Ligase</keyword>
<dbReference type="EMBL" id="JAENIK010000004">
    <property type="protein sequence ID" value="MBK1814386.1"/>
    <property type="molecule type" value="Genomic_DNA"/>
</dbReference>
<keyword evidence="1" id="KW-1133">Transmembrane helix</keyword>
<dbReference type="Proteomes" id="UP000600139">
    <property type="component" value="Unassembled WGS sequence"/>
</dbReference>
<proteinExistence type="predicted"/>
<feature type="transmembrane region" description="Helical" evidence="1">
    <location>
        <begin position="409"/>
        <end position="429"/>
    </location>
</feature>
<dbReference type="AlphaFoldDB" id="A0A934VA16"/>
<keyword evidence="1" id="KW-0472">Membrane</keyword>
<keyword evidence="3" id="KW-1185">Reference proteome</keyword>
<accession>A0A934VA16</accession>
<feature type="transmembrane region" description="Helical" evidence="1">
    <location>
        <begin position="34"/>
        <end position="57"/>
    </location>
</feature>
<organism evidence="2 3">
    <name type="scientific">Luteolibacter yonseiensis</name>
    <dbReference type="NCBI Taxonomy" id="1144680"/>
    <lineage>
        <taxon>Bacteria</taxon>
        <taxon>Pseudomonadati</taxon>
        <taxon>Verrucomicrobiota</taxon>
        <taxon>Verrucomicrobiia</taxon>
        <taxon>Verrucomicrobiales</taxon>
        <taxon>Verrucomicrobiaceae</taxon>
        <taxon>Luteolibacter</taxon>
    </lineage>
</organism>
<feature type="transmembrane region" description="Helical" evidence="1">
    <location>
        <begin position="140"/>
        <end position="159"/>
    </location>
</feature>
<comment type="caution">
    <text evidence="2">The sequence shown here is derived from an EMBL/GenBank/DDBJ whole genome shotgun (WGS) entry which is preliminary data.</text>
</comment>
<feature type="transmembrane region" description="Helical" evidence="1">
    <location>
        <begin position="244"/>
        <end position="263"/>
    </location>
</feature>
<evidence type="ECO:0000313" key="3">
    <source>
        <dbReference type="Proteomes" id="UP000600139"/>
    </source>
</evidence>
<sequence>MDSQKIKTILLLTIAAIGALYLGIAAATAQFETVLWIVGVIGLSVCVALGRRIWLIIPFASSLGLVVPLPGNFTTEMMAQIVTLGFCSLLFLMRKLPMRPRITILEVWCAAFTLCVVQTYMRNPVGLNLLGGDSVGGKPYVFFAITAAAAYLLSVILVAPNDLRWCVRLSVISGVMNFGLGLISKLVPAIGYYFGATFSSDVENGESVAPGEATRVSFVRQISLTLANWISSRISPLKASFHPLWMPLVLASLAAAAFSGYRSQLIHACLYFLVGIFYRGGMRAIFASFFLGAAGLFMLALVNSIAPLPANVQRALTFLPGTWDQRFQRDAEGSTDWRVEMWKEALFTEKWIKNKWLGDGLGFTKKEFEAMKKFEDDRGGVAISGLSNVQESMMINGGYHSGPVQTIRTVGYVGLAVLVSGFILVAVHAHRQIQRTRGTEWFPVALFICSPFIVSPIFWLAIIGTFEGGARVLLMGTAMVGMLHKNLPLPAYKPARSYSPLPRPHPHAGSPSVPS</sequence>
<feature type="transmembrane region" description="Helical" evidence="1">
    <location>
        <begin position="77"/>
        <end position="93"/>
    </location>
</feature>
<gene>
    <name evidence="2" type="ORF">JIN84_02100</name>
</gene>
<reference evidence="2" key="1">
    <citation type="submission" date="2021-01" db="EMBL/GenBank/DDBJ databases">
        <title>Modified the classification status of verrucomicrobia.</title>
        <authorList>
            <person name="Feng X."/>
        </authorList>
    </citation>
    <scope>NUCLEOTIDE SEQUENCE</scope>
    <source>
        <strain evidence="2">JCM 18052</strain>
    </source>
</reference>
<feature type="transmembrane region" description="Helical" evidence="1">
    <location>
        <begin position="441"/>
        <end position="462"/>
    </location>
</feature>
<protein>
    <submittedName>
        <fullName evidence="2">O-antigen ligase family protein</fullName>
    </submittedName>
</protein>
<name>A0A934VA16_9BACT</name>
<keyword evidence="1" id="KW-0812">Transmembrane</keyword>
<dbReference type="GO" id="GO:0016874">
    <property type="term" value="F:ligase activity"/>
    <property type="evidence" value="ECO:0007669"/>
    <property type="project" value="UniProtKB-KW"/>
</dbReference>
<feature type="transmembrane region" description="Helical" evidence="1">
    <location>
        <begin position="6"/>
        <end position="27"/>
    </location>
</feature>
<evidence type="ECO:0000313" key="2">
    <source>
        <dbReference type="EMBL" id="MBK1814386.1"/>
    </source>
</evidence>
<dbReference type="RefSeq" id="WP_200349352.1">
    <property type="nucleotide sequence ID" value="NZ_BAABHZ010000010.1"/>
</dbReference>
<evidence type="ECO:0000256" key="1">
    <source>
        <dbReference type="SAM" id="Phobius"/>
    </source>
</evidence>